<keyword evidence="2" id="KW-1185">Reference proteome</keyword>
<dbReference type="RefSeq" id="WP_073028513.1">
    <property type="nucleotide sequence ID" value="NZ_FQXJ01000004.1"/>
</dbReference>
<dbReference type="EMBL" id="FQXJ01000004">
    <property type="protein sequence ID" value="SHH69341.1"/>
    <property type="molecule type" value="Genomic_DNA"/>
</dbReference>
<evidence type="ECO:0000313" key="1">
    <source>
        <dbReference type="EMBL" id="SHH69341.1"/>
    </source>
</evidence>
<name>A0A1M5V289_9FIRM</name>
<accession>A0A1M5V289</accession>
<organism evidence="1 2">
    <name type="scientific">Desulfosporosinus lacus DSM 15449</name>
    <dbReference type="NCBI Taxonomy" id="1121420"/>
    <lineage>
        <taxon>Bacteria</taxon>
        <taxon>Bacillati</taxon>
        <taxon>Bacillota</taxon>
        <taxon>Clostridia</taxon>
        <taxon>Eubacteriales</taxon>
        <taxon>Desulfitobacteriaceae</taxon>
        <taxon>Desulfosporosinus</taxon>
    </lineage>
</organism>
<dbReference type="AlphaFoldDB" id="A0A1M5V289"/>
<sequence length="246" mass="27879">MNNQENGKQPVTWDMLAAKMDKEMQKLQFYSPPADDTHALLSSFKEAMTRIYRCLKERQIPADLYAEVYKQDYIVAEVIPFWLEEEELRGGNIENMADVAAHSVENWLHAVGLNKEDDRKIRLEGLRLDDRTLTYSEVELTADGQTTSFLTGGIPDTYSIDDSEQYQEFVEGLPPLTEITVAVSSWSVGHGESEAAAEDELAVIEENLDLLEQQYGLDPLQSECFTEIAPDNGLEFDEESDEELDL</sequence>
<dbReference type="Proteomes" id="UP000183954">
    <property type="component" value="Unassembled WGS sequence"/>
</dbReference>
<proteinExistence type="predicted"/>
<dbReference type="STRING" id="1121420.SAMN02746098_01168"/>
<protein>
    <submittedName>
        <fullName evidence="1">Uncharacterized protein</fullName>
    </submittedName>
</protein>
<gene>
    <name evidence="1" type="ORF">SAMN02746098_01168</name>
</gene>
<reference evidence="2" key="1">
    <citation type="submission" date="2016-11" db="EMBL/GenBank/DDBJ databases">
        <authorList>
            <person name="Varghese N."/>
            <person name="Submissions S."/>
        </authorList>
    </citation>
    <scope>NUCLEOTIDE SEQUENCE [LARGE SCALE GENOMIC DNA]</scope>
    <source>
        <strain evidence="2">DSM 15449</strain>
    </source>
</reference>
<evidence type="ECO:0000313" key="2">
    <source>
        <dbReference type="Proteomes" id="UP000183954"/>
    </source>
</evidence>